<proteinExistence type="predicted"/>
<accession>A0A382L390</accession>
<evidence type="ECO:0008006" key="2">
    <source>
        <dbReference type="Google" id="ProtNLM"/>
    </source>
</evidence>
<dbReference type="AlphaFoldDB" id="A0A382L390"/>
<protein>
    <recommendedName>
        <fullName evidence="2">Polymer-forming cytoskeletal protein</fullName>
    </recommendedName>
</protein>
<name>A0A382L390_9ZZZZ</name>
<evidence type="ECO:0000313" key="1">
    <source>
        <dbReference type="EMBL" id="SVC29427.1"/>
    </source>
</evidence>
<dbReference type="EMBL" id="UINC01083585">
    <property type="protein sequence ID" value="SVC29427.1"/>
    <property type="molecule type" value="Genomic_DNA"/>
</dbReference>
<dbReference type="InterPro" id="IPR007607">
    <property type="entry name" value="BacA/B"/>
</dbReference>
<reference evidence="1" key="1">
    <citation type="submission" date="2018-05" db="EMBL/GenBank/DDBJ databases">
        <authorList>
            <person name="Lanie J.A."/>
            <person name="Ng W.-L."/>
            <person name="Kazmierczak K.M."/>
            <person name="Andrzejewski T.M."/>
            <person name="Davidsen T.M."/>
            <person name="Wayne K.J."/>
            <person name="Tettelin H."/>
            <person name="Glass J.I."/>
            <person name="Rusch D."/>
            <person name="Podicherti R."/>
            <person name="Tsui H.-C.T."/>
            <person name="Winkler M.E."/>
        </authorList>
    </citation>
    <scope>NUCLEOTIDE SEQUENCE</scope>
</reference>
<gene>
    <name evidence="1" type="ORF">METZ01_LOCUS282281</name>
</gene>
<sequence length="65" mass="6934">MISGEVHGDLEVSEKIVLGQTAHLVGNLKASILIIEEGAKFDGMSNMLKAKAIDSKVKKINVINS</sequence>
<organism evidence="1">
    <name type="scientific">marine metagenome</name>
    <dbReference type="NCBI Taxonomy" id="408172"/>
    <lineage>
        <taxon>unclassified sequences</taxon>
        <taxon>metagenomes</taxon>
        <taxon>ecological metagenomes</taxon>
    </lineage>
</organism>
<dbReference type="Pfam" id="PF04519">
    <property type="entry name" value="Bactofilin"/>
    <property type="match status" value="1"/>
</dbReference>